<feature type="compositionally biased region" description="Pro residues" evidence="1">
    <location>
        <begin position="1"/>
        <end position="21"/>
    </location>
</feature>
<feature type="compositionally biased region" description="Low complexity" evidence="1">
    <location>
        <begin position="64"/>
        <end position="73"/>
    </location>
</feature>
<proteinExistence type="predicted"/>
<accession>A0A1D6NZR9</accession>
<feature type="compositionally biased region" description="Basic residues" evidence="1">
    <location>
        <begin position="38"/>
        <end position="63"/>
    </location>
</feature>
<organism evidence="2">
    <name type="scientific">Zea mays</name>
    <name type="common">Maize</name>
    <dbReference type="NCBI Taxonomy" id="4577"/>
    <lineage>
        <taxon>Eukaryota</taxon>
        <taxon>Viridiplantae</taxon>
        <taxon>Streptophyta</taxon>
        <taxon>Embryophyta</taxon>
        <taxon>Tracheophyta</taxon>
        <taxon>Spermatophyta</taxon>
        <taxon>Magnoliopsida</taxon>
        <taxon>Liliopsida</taxon>
        <taxon>Poales</taxon>
        <taxon>Poaceae</taxon>
        <taxon>PACMAD clade</taxon>
        <taxon>Panicoideae</taxon>
        <taxon>Andropogonodae</taxon>
        <taxon>Andropogoneae</taxon>
        <taxon>Tripsacinae</taxon>
        <taxon>Zea</taxon>
    </lineage>
</organism>
<dbReference type="EMBL" id="CM000785">
    <property type="protein sequence ID" value="AQL03394.1"/>
    <property type="molecule type" value="Genomic_DNA"/>
</dbReference>
<sequence>APLPSPLRVPVPCSSHPPPPAAAASSPSRPPPPAAARHGLRRRPRVTRRRGSAPRRRGGRGRWRPAAARPGGATASCLATRDRTLSRGRFRPASSSPYARCWLPGFIQLHPISCSFLVFFCLDSSYLIGLLCCCRSCTPVTPGCLPLPKWTTPSWLRGLIPWPIYSIWITKSEPEILSCYSSHF</sequence>
<reference evidence="2" key="1">
    <citation type="submission" date="2015-12" db="EMBL/GenBank/DDBJ databases">
        <title>Update maize B73 reference genome by single molecule sequencing technologies.</title>
        <authorList>
            <consortium name="Maize Genome Sequencing Project"/>
            <person name="Ware D."/>
        </authorList>
    </citation>
    <scope>NUCLEOTIDE SEQUENCE</scope>
    <source>
        <tissue evidence="2">Seedling</tissue>
    </source>
</reference>
<gene>
    <name evidence="2" type="ORF">ZEAMMB73_Zm00001d045897</name>
</gene>
<protein>
    <submittedName>
        <fullName evidence="2">UPF0061 protein azo1574</fullName>
    </submittedName>
</protein>
<feature type="non-terminal residue" evidence="2">
    <location>
        <position position="1"/>
    </location>
</feature>
<evidence type="ECO:0000313" key="2">
    <source>
        <dbReference type="EMBL" id="AQL03394.1"/>
    </source>
</evidence>
<feature type="region of interest" description="Disordered" evidence="1">
    <location>
        <begin position="1"/>
        <end position="75"/>
    </location>
</feature>
<dbReference type="AlphaFoldDB" id="A0A1D6NZR9"/>
<name>A0A1D6NZR9_MAIZE</name>
<evidence type="ECO:0000256" key="1">
    <source>
        <dbReference type="SAM" id="MobiDB-lite"/>
    </source>
</evidence>